<evidence type="ECO:0000259" key="10">
    <source>
        <dbReference type="Pfam" id="PF19303"/>
    </source>
</evidence>
<protein>
    <recommendedName>
        <fullName evidence="2">methionine--tRNA ligase</fullName>
        <ecNumber evidence="2">6.1.1.10</ecNumber>
    </recommendedName>
</protein>
<dbReference type="GO" id="GO:0005524">
    <property type="term" value="F:ATP binding"/>
    <property type="evidence" value="ECO:0007669"/>
    <property type="project" value="UniProtKB-KW"/>
</dbReference>
<dbReference type="EC" id="6.1.1.10" evidence="2"/>
<dbReference type="SUPFAM" id="SSF47323">
    <property type="entry name" value="Anticodon-binding domain of a subclass of class I aminoacyl-tRNA synthetases"/>
    <property type="match status" value="1"/>
</dbReference>
<reference evidence="12" key="2">
    <citation type="submission" date="2009-11" db="EMBL/GenBank/DDBJ databases">
        <title>The Genome Sequence of Allomyces macrogynus strain ATCC 38327.</title>
        <authorList>
            <consortium name="The Broad Institute Genome Sequencing Platform"/>
            <person name="Russ C."/>
            <person name="Cuomo C."/>
            <person name="Shea T."/>
            <person name="Young S.K."/>
            <person name="Zeng Q."/>
            <person name="Koehrsen M."/>
            <person name="Haas B."/>
            <person name="Borodovsky M."/>
            <person name="Guigo R."/>
            <person name="Alvarado L."/>
            <person name="Berlin A."/>
            <person name="Borenstein D."/>
            <person name="Chen Z."/>
            <person name="Engels R."/>
            <person name="Freedman E."/>
            <person name="Gellesch M."/>
            <person name="Goldberg J."/>
            <person name="Griggs A."/>
            <person name="Gujja S."/>
            <person name="Heiman D."/>
            <person name="Hepburn T."/>
            <person name="Howarth C."/>
            <person name="Jen D."/>
            <person name="Larson L."/>
            <person name="Lewis B."/>
            <person name="Mehta T."/>
            <person name="Park D."/>
            <person name="Pearson M."/>
            <person name="Roberts A."/>
            <person name="Saif S."/>
            <person name="Shenoy N."/>
            <person name="Sisk P."/>
            <person name="Stolte C."/>
            <person name="Sykes S."/>
            <person name="Walk T."/>
            <person name="White J."/>
            <person name="Yandava C."/>
            <person name="Burger G."/>
            <person name="Gray M.W."/>
            <person name="Holland P.W.H."/>
            <person name="King N."/>
            <person name="Lang F.B.F."/>
            <person name="Roger A.J."/>
            <person name="Ruiz-Trillo I."/>
            <person name="Lander E."/>
            <person name="Nusbaum C."/>
        </authorList>
    </citation>
    <scope>NUCLEOTIDE SEQUENCE [LARGE SCALE GENOMIC DNA]</scope>
    <source>
        <strain evidence="12">ATCC 38327</strain>
    </source>
</reference>
<dbReference type="Gene3D" id="2.170.220.10">
    <property type="match status" value="1"/>
</dbReference>
<evidence type="ECO:0000256" key="8">
    <source>
        <dbReference type="RuleBase" id="RU363039"/>
    </source>
</evidence>
<dbReference type="CDD" id="cd00814">
    <property type="entry name" value="MetRS_core"/>
    <property type="match status" value="1"/>
</dbReference>
<dbReference type="InterPro" id="IPR023457">
    <property type="entry name" value="Met-tRNA_synth_2"/>
</dbReference>
<keyword evidence="7 8" id="KW-0030">Aminoacyl-tRNA synthetase</keyword>
<feature type="domain" description="Methionyl-tRNA synthetase anticodon-binding" evidence="10">
    <location>
        <begin position="382"/>
        <end position="482"/>
    </location>
</feature>
<keyword evidence="3 8" id="KW-0436">Ligase</keyword>
<gene>
    <name evidence="11" type="ORF">AMAG_00882</name>
</gene>
<dbReference type="EMBL" id="GG745328">
    <property type="protein sequence ID" value="KNE54939.1"/>
    <property type="molecule type" value="Genomic_DNA"/>
</dbReference>
<dbReference type="OMA" id="MDTQAFC"/>
<dbReference type="GO" id="GO:0004825">
    <property type="term" value="F:methionine-tRNA ligase activity"/>
    <property type="evidence" value="ECO:0007669"/>
    <property type="project" value="UniProtKB-EC"/>
</dbReference>
<evidence type="ECO:0000313" key="11">
    <source>
        <dbReference type="EMBL" id="KNE54939.1"/>
    </source>
</evidence>
<evidence type="ECO:0000256" key="1">
    <source>
        <dbReference type="ARBA" id="ARBA00005594"/>
    </source>
</evidence>
<dbReference type="InterPro" id="IPR033911">
    <property type="entry name" value="MetRS_core"/>
</dbReference>
<dbReference type="InterPro" id="IPR014758">
    <property type="entry name" value="Met-tRNA_synth"/>
</dbReference>
<dbReference type="Gene3D" id="3.40.50.620">
    <property type="entry name" value="HUPs"/>
    <property type="match status" value="1"/>
</dbReference>
<dbReference type="InterPro" id="IPR009080">
    <property type="entry name" value="tRNAsynth_Ia_anticodon-bd"/>
</dbReference>
<evidence type="ECO:0000256" key="7">
    <source>
        <dbReference type="ARBA" id="ARBA00023146"/>
    </source>
</evidence>
<dbReference type="VEuPathDB" id="FungiDB:AMAG_00882"/>
<proteinExistence type="inferred from homology"/>
<dbReference type="SUPFAM" id="SSF52374">
    <property type="entry name" value="Nucleotidylyl transferase"/>
    <property type="match status" value="1"/>
</dbReference>
<keyword evidence="4 8" id="KW-0547">Nucleotide-binding</keyword>
<dbReference type="Proteomes" id="UP000054350">
    <property type="component" value="Unassembled WGS sequence"/>
</dbReference>
<dbReference type="InterPro" id="IPR041872">
    <property type="entry name" value="Anticodon_Met"/>
</dbReference>
<name>A0A0L0RXW1_ALLM3</name>
<dbReference type="NCBIfam" id="TIGR00398">
    <property type="entry name" value="metG"/>
    <property type="match status" value="1"/>
</dbReference>
<reference evidence="11 12" key="1">
    <citation type="submission" date="2009-11" db="EMBL/GenBank/DDBJ databases">
        <title>Annotation of Allomyces macrogynus ATCC 38327.</title>
        <authorList>
            <consortium name="The Broad Institute Genome Sequencing Platform"/>
            <person name="Russ C."/>
            <person name="Cuomo C."/>
            <person name="Burger G."/>
            <person name="Gray M.W."/>
            <person name="Holland P.W.H."/>
            <person name="King N."/>
            <person name="Lang F.B.F."/>
            <person name="Roger A.J."/>
            <person name="Ruiz-Trillo I."/>
            <person name="Young S.K."/>
            <person name="Zeng Q."/>
            <person name="Gargeya S."/>
            <person name="Fitzgerald M."/>
            <person name="Haas B."/>
            <person name="Abouelleil A."/>
            <person name="Alvarado L."/>
            <person name="Arachchi H.M."/>
            <person name="Berlin A."/>
            <person name="Chapman S.B."/>
            <person name="Gearin G."/>
            <person name="Goldberg J."/>
            <person name="Griggs A."/>
            <person name="Gujja S."/>
            <person name="Hansen M."/>
            <person name="Heiman D."/>
            <person name="Howarth C."/>
            <person name="Larimer J."/>
            <person name="Lui A."/>
            <person name="MacDonald P.J.P."/>
            <person name="McCowen C."/>
            <person name="Montmayeur A."/>
            <person name="Murphy C."/>
            <person name="Neiman D."/>
            <person name="Pearson M."/>
            <person name="Priest M."/>
            <person name="Roberts A."/>
            <person name="Saif S."/>
            <person name="Shea T."/>
            <person name="Sisk P."/>
            <person name="Stolte C."/>
            <person name="Sykes S."/>
            <person name="Wortman J."/>
            <person name="Nusbaum C."/>
            <person name="Birren B."/>
        </authorList>
    </citation>
    <scope>NUCLEOTIDE SEQUENCE [LARGE SCALE GENOMIC DNA]</scope>
    <source>
        <strain evidence="11 12">ATCC 38327</strain>
    </source>
</reference>
<evidence type="ECO:0000313" key="12">
    <source>
        <dbReference type="Proteomes" id="UP000054350"/>
    </source>
</evidence>
<evidence type="ECO:0000256" key="2">
    <source>
        <dbReference type="ARBA" id="ARBA00012838"/>
    </source>
</evidence>
<accession>A0A0L0RXW1</accession>
<evidence type="ECO:0000256" key="3">
    <source>
        <dbReference type="ARBA" id="ARBA00022598"/>
    </source>
</evidence>
<evidence type="ECO:0000259" key="9">
    <source>
        <dbReference type="Pfam" id="PF09334"/>
    </source>
</evidence>
<dbReference type="InterPro" id="IPR015413">
    <property type="entry name" value="Methionyl/Leucyl_tRNA_Synth"/>
</dbReference>
<dbReference type="PRINTS" id="PR01041">
    <property type="entry name" value="TRNASYNTHMET"/>
</dbReference>
<keyword evidence="5 8" id="KW-0067">ATP-binding</keyword>
<dbReference type="STRING" id="578462.A0A0L0RXW1"/>
<feature type="domain" description="Methionyl/Leucyl tRNA synthetase" evidence="9">
    <location>
        <begin position="8"/>
        <end position="365"/>
    </location>
</feature>
<dbReference type="eggNOG" id="KOG0436">
    <property type="taxonomic scope" value="Eukaryota"/>
</dbReference>
<evidence type="ECO:0000256" key="6">
    <source>
        <dbReference type="ARBA" id="ARBA00022917"/>
    </source>
</evidence>
<keyword evidence="12" id="KW-1185">Reference proteome</keyword>
<keyword evidence="6 8" id="KW-0648">Protein biosynthesis</keyword>
<dbReference type="Pfam" id="PF19303">
    <property type="entry name" value="Anticodon_3"/>
    <property type="match status" value="1"/>
</dbReference>
<dbReference type="CDD" id="cd07957">
    <property type="entry name" value="Anticodon_Ia_Met"/>
    <property type="match status" value="1"/>
</dbReference>
<evidence type="ECO:0000256" key="5">
    <source>
        <dbReference type="ARBA" id="ARBA00022840"/>
    </source>
</evidence>
<dbReference type="OrthoDB" id="24670at2759"/>
<dbReference type="PANTHER" id="PTHR43326">
    <property type="entry name" value="METHIONYL-TRNA SYNTHETASE"/>
    <property type="match status" value="1"/>
</dbReference>
<dbReference type="AlphaFoldDB" id="A0A0L0RXW1"/>
<dbReference type="Pfam" id="PF09334">
    <property type="entry name" value="tRNA-synt_1g"/>
    <property type="match status" value="1"/>
</dbReference>
<comment type="similarity">
    <text evidence="1 8">Belongs to the class-I aminoacyl-tRNA synthetase family.</text>
</comment>
<dbReference type="Gene3D" id="1.10.730.10">
    <property type="entry name" value="Isoleucyl-tRNA Synthetase, Domain 1"/>
    <property type="match status" value="1"/>
</dbReference>
<dbReference type="GO" id="GO:0006431">
    <property type="term" value="P:methionyl-tRNA aminoacylation"/>
    <property type="evidence" value="ECO:0007669"/>
    <property type="project" value="InterPro"/>
</dbReference>
<organism evidence="11 12">
    <name type="scientific">Allomyces macrogynus (strain ATCC 38327)</name>
    <name type="common">Allomyces javanicus var. macrogynus</name>
    <dbReference type="NCBI Taxonomy" id="578462"/>
    <lineage>
        <taxon>Eukaryota</taxon>
        <taxon>Fungi</taxon>
        <taxon>Fungi incertae sedis</taxon>
        <taxon>Blastocladiomycota</taxon>
        <taxon>Blastocladiomycetes</taxon>
        <taxon>Blastocladiales</taxon>
        <taxon>Blastocladiaceae</taxon>
        <taxon>Allomyces</taxon>
    </lineage>
</organism>
<dbReference type="InterPro" id="IPR014729">
    <property type="entry name" value="Rossmann-like_a/b/a_fold"/>
</dbReference>
<sequence>MGPPAIKYITTPIFYVNSSPHIGHLYTAVLADTLARWYRFRGHQVKLATGTDEHGLKIHQAAAKNKTENQAFCDQVSGTFRTLFDRANISYTDFIRTTEPRHKAAVQAIWQRIESQQYLYKDTYEGWYSVSDEAFLADSDVVDSPKGKLAKESGQPVEWTKEDTIKFKLGEFKGKVADWVTTSNVITPASRAREVLQMTQSTDLADLSVSRPASRVQWGIPVPSHPDQLVYVWLDALTNYLTVCGYPDADIAQNGWPAAIHVIGKDIIKFHAVYWPAFLMAAGLPLPQEILAHAHWTVDRVKMSKSRGNVVDPNAILDEFGVDPVRFFLMLNGGIENDGDWSNDLMKKVYKKELAGQIGNLFARASSAAINPSSIYPAPDLAHADASDHALRVRLTALPNDFATHMEARHFNKALNSVVHAVADANRYFAENAPWTLMHDSPRLQSVLHHAFETLRLAGLLLQCVAPTKAAELLEGLGVPESARGWDACVVGKHGASTVRGGVLFPKL</sequence>
<dbReference type="PANTHER" id="PTHR43326:SF1">
    <property type="entry name" value="METHIONINE--TRNA LIGASE, MITOCHONDRIAL"/>
    <property type="match status" value="1"/>
</dbReference>
<evidence type="ECO:0000256" key="4">
    <source>
        <dbReference type="ARBA" id="ARBA00022741"/>
    </source>
</evidence>